<sequence length="197" mass="22738">MSVRSKITVQNGVFFITFTCARWLPLFKITNGYHTVYKWFDYLKQQGHYIVAYVIMPNHVHALIAFSATQKSINSIIGNGKRFMAYELVSLLQTQGNKAILEQLASWVNATDRMKNKKHEVFEPSFDKKECFSLKFTLTKVNYIHWNPCKAGLVKLPEEYVHSSARYYFTGLQGVYPVITYMELQDVDLSLCILSNG</sequence>
<accession>A0A1T4PNU6</accession>
<evidence type="ECO:0000259" key="1">
    <source>
        <dbReference type="SMART" id="SM01321"/>
    </source>
</evidence>
<dbReference type="PANTHER" id="PTHR36966">
    <property type="entry name" value="REP-ASSOCIATED TYROSINE TRANSPOSASE"/>
    <property type="match status" value="1"/>
</dbReference>
<dbReference type="GO" id="GO:0004803">
    <property type="term" value="F:transposase activity"/>
    <property type="evidence" value="ECO:0007669"/>
    <property type="project" value="InterPro"/>
</dbReference>
<dbReference type="SUPFAM" id="SSF143422">
    <property type="entry name" value="Transposase IS200-like"/>
    <property type="match status" value="1"/>
</dbReference>
<feature type="domain" description="Transposase IS200-like" evidence="1">
    <location>
        <begin position="9"/>
        <end position="147"/>
    </location>
</feature>
<dbReference type="InterPro" id="IPR036515">
    <property type="entry name" value="Transposase_17_sf"/>
</dbReference>
<organism evidence="2 3">
    <name type="scientific">Sediminibacterium ginsengisoli</name>
    <dbReference type="NCBI Taxonomy" id="413434"/>
    <lineage>
        <taxon>Bacteria</taxon>
        <taxon>Pseudomonadati</taxon>
        <taxon>Bacteroidota</taxon>
        <taxon>Chitinophagia</taxon>
        <taxon>Chitinophagales</taxon>
        <taxon>Chitinophagaceae</taxon>
        <taxon>Sediminibacterium</taxon>
    </lineage>
</organism>
<dbReference type="SMART" id="SM01321">
    <property type="entry name" value="Y1_Tnp"/>
    <property type="match status" value="1"/>
</dbReference>
<dbReference type="InterPro" id="IPR052715">
    <property type="entry name" value="RAYT_transposase"/>
</dbReference>
<keyword evidence="3" id="KW-1185">Reference proteome</keyword>
<gene>
    <name evidence="2" type="ORF">SAMN04488132_106138</name>
</gene>
<name>A0A1T4PNU6_9BACT</name>
<dbReference type="Gene3D" id="3.30.70.1290">
    <property type="entry name" value="Transposase IS200-like"/>
    <property type="match status" value="1"/>
</dbReference>
<proteinExistence type="predicted"/>
<protein>
    <submittedName>
        <fullName evidence="2">Transposase IS200 like</fullName>
    </submittedName>
</protein>
<dbReference type="PANTHER" id="PTHR36966:SF1">
    <property type="entry name" value="REP-ASSOCIATED TYROSINE TRANSPOSASE"/>
    <property type="match status" value="1"/>
</dbReference>
<dbReference type="Proteomes" id="UP000190888">
    <property type="component" value="Unassembled WGS sequence"/>
</dbReference>
<dbReference type="OrthoDB" id="9788881at2"/>
<dbReference type="AlphaFoldDB" id="A0A1T4PNU6"/>
<evidence type="ECO:0000313" key="3">
    <source>
        <dbReference type="Proteomes" id="UP000190888"/>
    </source>
</evidence>
<dbReference type="EMBL" id="FUWH01000006">
    <property type="protein sequence ID" value="SJZ93275.1"/>
    <property type="molecule type" value="Genomic_DNA"/>
</dbReference>
<dbReference type="InterPro" id="IPR002686">
    <property type="entry name" value="Transposase_17"/>
</dbReference>
<dbReference type="GO" id="GO:0006313">
    <property type="term" value="P:DNA transposition"/>
    <property type="evidence" value="ECO:0007669"/>
    <property type="project" value="InterPro"/>
</dbReference>
<dbReference type="GO" id="GO:0043565">
    <property type="term" value="F:sequence-specific DNA binding"/>
    <property type="evidence" value="ECO:0007669"/>
    <property type="project" value="TreeGrafter"/>
</dbReference>
<reference evidence="2 3" key="1">
    <citation type="submission" date="2017-02" db="EMBL/GenBank/DDBJ databases">
        <authorList>
            <person name="Peterson S.W."/>
        </authorList>
    </citation>
    <scope>NUCLEOTIDE SEQUENCE [LARGE SCALE GENOMIC DNA]</scope>
    <source>
        <strain evidence="2 3">DSM 22335</strain>
    </source>
</reference>
<dbReference type="STRING" id="413434.SAMN04488132_106138"/>
<evidence type="ECO:0000313" key="2">
    <source>
        <dbReference type="EMBL" id="SJZ93275.1"/>
    </source>
</evidence>